<dbReference type="RefSeq" id="XP_026688268.1">
    <property type="nucleotide sequence ID" value="XM_026832467.1"/>
</dbReference>
<sequence length="735" mass="82113">MAHAKNTSGESTSFHKIMDQVPVKISELYRAPRKVTVSSGVLQRKHVEDLTLLYDFSLEKSISSKMGQMKVLRSKAKQDLKKSLANYQQAKQIEQFTVTAQATKAHDEGESEKVARTERKESHSDVTGIETKVPNEDVVPTAPPLPQYNPPLPPTAHMSPSPTPMSYSQLSNTKSPILSPVPFGYQSPVSHNGATRTPISSPIQFPTREEPIDSMPHRYSLHKASNMYTNRIDTSRSNSAYETNPTVSSVSYPFYNTNTAPNNVDYSQNISHPHGAISMRSENYAYPTSSVPAGHTYPNSSSVLSSSVPNSSLPYSYYSSASQSSYVSTISSLASPVVHSGYLPGNSPYAPQYSGNVLQPTQRSESDKTVVKKDKQKVNVLDFESDTSSPFDNCELKSINDMEELRHVLEESLAKQQHNQQQHNLQLQHNLQQQHEHLLEQQQHNQQQQHNLPIQEQQQHNLQQHSQQQQQHKQEQQQHNLQQQNMLEQQQQYNPYIMQYAPRYMQEYSAQYGSRDSSHHYQPSTIPNSDQHHSSYIQPSVPHPSILPSQPQDTYALPLSNKSQENYPHSLSNKSQEIYAPSLSNKPQDTYAPPPNKPQETNAPPVPEAYLPQVFHPPPNKPQETNAPPVPEAYLPQVFQHSSKQNSSHQLSAFSNDQDTKSTDASSDSLHASAAGVGSSNVPHSSATGVASILRQLQSDLHRKQEIESRLQPTEVTIVHFPLASEAKVLTSIAS</sequence>
<evidence type="ECO:0000313" key="4">
    <source>
        <dbReference type="RefSeq" id="XP_026688268.1"/>
    </source>
</evidence>
<feature type="compositionally biased region" description="Pro residues" evidence="1">
    <location>
        <begin position="141"/>
        <end position="154"/>
    </location>
</feature>
<feature type="compositionally biased region" description="Low complexity" evidence="1">
    <location>
        <begin position="663"/>
        <end position="675"/>
    </location>
</feature>
<feature type="compositionally biased region" description="Polar residues" evidence="1">
    <location>
        <begin position="158"/>
        <end position="172"/>
    </location>
</feature>
<feature type="region of interest" description="Disordered" evidence="1">
    <location>
        <begin position="103"/>
        <end position="172"/>
    </location>
</feature>
<dbReference type="KEGG" id="dci:103522136"/>
<evidence type="ECO:0000259" key="2">
    <source>
        <dbReference type="PROSITE" id="PS51497"/>
    </source>
</evidence>
<feature type="domain" description="UMA" evidence="2">
    <location>
        <begin position="18"/>
        <end position="63"/>
    </location>
</feature>
<dbReference type="Proteomes" id="UP000079169">
    <property type="component" value="Unplaced"/>
</dbReference>
<organism evidence="3 4">
    <name type="scientific">Diaphorina citri</name>
    <name type="common">Asian citrus psyllid</name>
    <dbReference type="NCBI Taxonomy" id="121845"/>
    <lineage>
        <taxon>Eukaryota</taxon>
        <taxon>Metazoa</taxon>
        <taxon>Ecdysozoa</taxon>
        <taxon>Arthropoda</taxon>
        <taxon>Hexapoda</taxon>
        <taxon>Insecta</taxon>
        <taxon>Pterygota</taxon>
        <taxon>Neoptera</taxon>
        <taxon>Paraneoptera</taxon>
        <taxon>Hemiptera</taxon>
        <taxon>Sternorrhyncha</taxon>
        <taxon>Psylloidea</taxon>
        <taxon>Psyllidae</taxon>
        <taxon>Diaphorininae</taxon>
        <taxon>Diaphorina</taxon>
    </lineage>
</organism>
<feature type="compositionally biased region" description="Polar residues" evidence="1">
    <location>
        <begin position="560"/>
        <end position="588"/>
    </location>
</feature>
<evidence type="ECO:0000313" key="3">
    <source>
        <dbReference type="Proteomes" id="UP000079169"/>
    </source>
</evidence>
<dbReference type="PaxDb" id="121845-A0A3Q0JM90"/>
<feature type="compositionally biased region" description="Polar residues" evidence="1">
    <location>
        <begin position="639"/>
        <end position="657"/>
    </location>
</feature>
<keyword evidence="3" id="KW-1185">Reference proteome</keyword>
<accession>A0A3Q0JM90</accession>
<feature type="region of interest" description="Disordered" evidence="1">
    <location>
        <begin position="456"/>
        <end position="481"/>
    </location>
</feature>
<proteinExistence type="predicted"/>
<dbReference type="GeneID" id="103522136"/>
<dbReference type="InterPro" id="IPR023340">
    <property type="entry name" value="UMA"/>
</dbReference>
<feature type="compositionally biased region" description="Basic and acidic residues" evidence="1">
    <location>
        <begin position="104"/>
        <end position="124"/>
    </location>
</feature>
<evidence type="ECO:0000256" key="1">
    <source>
        <dbReference type="SAM" id="MobiDB-lite"/>
    </source>
</evidence>
<dbReference type="AlphaFoldDB" id="A0A3Q0JM90"/>
<feature type="compositionally biased region" description="Polar residues" evidence="1">
    <location>
        <begin position="353"/>
        <end position="363"/>
    </location>
</feature>
<protein>
    <submittedName>
        <fullName evidence="4">Alpha-protein kinase 1-like</fullName>
    </submittedName>
</protein>
<dbReference type="PROSITE" id="PS51497">
    <property type="entry name" value="UMA"/>
    <property type="match status" value="1"/>
</dbReference>
<feature type="region of interest" description="Disordered" evidence="1">
    <location>
        <begin position="353"/>
        <end position="372"/>
    </location>
</feature>
<reference evidence="4" key="1">
    <citation type="submission" date="2025-08" db="UniProtKB">
        <authorList>
            <consortium name="RefSeq"/>
        </authorList>
    </citation>
    <scope>IDENTIFICATION</scope>
</reference>
<name>A0A3Q0JM90_DIACI</name>
<gene>
    <name evidence="4" type="primary">LOC103522136</name>
</gene>
<feature type="compositionally biased region" description="Polar residues" evidence="1">
    <location>
        <begin position="511"/>
        <end position="538"/>
    </location>
</feature>
<feature type="region of interest" description="Disordered" evidence="1">
    <location>
        <begin position="511"/>
        <end position="686"/>
    </location>
</feature>